<evidence type="ECO:0000256" key="1">
    <source>
        <dbReference type="ARBA" id="ARBA00001255"/>
    </source>
</evidence>
<feature type="domain" description="Glycoside-hydrolase family GH114 TIM-barrel" evidence="5">
    <location>
        <begin position="15"/>
        <end position="236"/>
    </location>
</feature>
<dbReference type="PANTHER" id="PTHR35273">
    <property type="entry name" value="ALPHA-1,4 POLYGALACTOSAMINIDASE, PUTATIVE (AFU_ORTHOLOGUE AFUA_3G07890)-RELATED"/>
    <property type="match status" value="1"/>
</dbReference>
<dbReference type="InterPro" id="IPR017853">
    <property type="entry name" value="GH"/>
</dbReference>
<comment type="catalytic activity">
    <reaction evidence="1">
        <text>Hydrolysis of terminal, non-reducing alpha-D-galactose residues in alpha-D-galactosides, including galactose oligosaccharides, galactomannans and galactolipids.</text>
        <dbReference type="EC" id="3.2.1.22"/>
    </reaction>
</comment>
<reference evidence="6 7" key="1">
    <citation type="journal article" date="2015" name="Genome Biol. Evol.">
        <title>Phylogenomic analyses indicate that early fungi evolved digesting cell walls of algal ancestors of land plants.</title>
        <authorList>
            <person name="Chang Y."/>
            <person name="Wang S."/>
            <person name="Sekimoto S."/>
            <person name="Aerts A.L."/>
            <person name="Choi C."/>
            <person name="Clum A."/>
            <person name="LaButti K.M."/>
            <person name="Lindquist E.A."/>
            <person name="Yee Ngan C."/>
            <person name="Ohm R.A."/>
            <person name="Salamov A.A."/>
            <person name="Grigoriev I.V."/>
            <person name="Spatafora J.W."/>
            <person name="Berbee M.L."/>
        </authorList>
    </citation>
    <scope>NUCLEOTIDE SEQUENCE [LARGE SCALE GENOMIC DNA]</scope>
    <source>
        <strain evidence="6 7">JEL478</strain>
    </source>
</reference>
<name>A0A138ZX51_GONPJ</name>
<keyword evidence="4" id="KW-0812">Transmembrane</keyword>
<accession>A0A138ZX51</accession>
<dbReference type="OrthoDB" id="2108802at2759"/>
<keyword evidence="6" id="KW-0378">Hydrolase</keyword>
<dbReference type="Proteomes" id="UP000070544">
    <property type="component" value="Unassembled WGS sequence"/>
</dbReference>
<dbReference type="STRING" id="1344416.A0A138ZX51"/>
<dbReference type="EMBL" id="KQ965893">
    <property type="protein sequence ID" value="KXS09078.1"/>
    <property type="molecule type" value="Genomic_DNA"/>
</dbReference>
<dbReference type="PANTHER" id="PTHR35273:SF2">
    <property type="entry name" value="ALPHA-GALACTOSIDASE"/>
    <property type="match status" value="1"/>
</dbReference>
<dbReference type="SUPFAM" id="SSF51445">
    <property type="entry name" value="(Trans)glycosidases"/>
    <property type="match status" value="1"/>
</dbReference>
<dbReference type="GO" id="GO:0004557">
    <property type="term" value="F:alpha-galactosidase activity"/>
    <property type="evidence" value="ECO:0007669"/>
    <property type="project" value="UniProtKB-EC"/>
</dbReference>
<sequence>MQSPTKLPTIPPGTSFQWQLKGTIDTSYPARVYDIDLFDAPAATIAALKTAGHVVICYFSAGTYENWRTDRTLFPTSVRGNTLDEFPDEQWLDVRQTTILQPIMLSRITLAKNKSCDGVEFDNVDGYTNDSGFTITVNDQLKYNQWLADTAHSLSLLTILKNCLSLAEQLVAWYDVLLLEQCVQYKECDSAAPFIKAGKAVFDVEYVDKKAAFAATCDTAAKTGVDAQVKNLTLDAPRMMCRSDYTDQISTPVGNGTGGGDTGGTSGTGTGGTGKGGWGTRRYGAVDGVFSVGLAVLGAVFVVRFGAEVWR</sequence>
<evidence type="ECO:0000313" key="6">
    <source>
        <dbReference type="EMBL" id="KXS09078.1"/>
    </source>
</evidence>
<evidence type="ECO:0000256" key="2">
    <source>
        <dbReference type="ARBA" id="ARBA00012755"/>
    </source>
</evidence>
<evidence type="ECO:0000313" key="7">
    <source>
        <dbReference type="Proteomes" id="UP000070544"/>
    </source>
</evidence>
<gene>
    <name evidence="6" type="ORF">M427DRAFT_39606</name>
</gene>
<dbReference type="InterPro" id="IPR013785">
    <property type="entry name" value="Aldolase_TIM"/>
</dbReference>
<dbReference type="EC" id="3.2.1.22" evidence="2"/>
<dbReference type="OMA" id="MERRFDM"/>
<dbReference type="InterPro" id="IPR004352">
    <property type="entry name" value="GH114_TIM-barrel"/>
</dbReference>
<feature type="transmembrane region" description="Helical" evidence="4">
    <location>
        <begin position="288"/>
        <end position="307"/>
    </location>
</feature>
<protein>
    <recommendedName>
        <fullName evidence="2">alpha-galactosidase</fullName>
        <ecNumber evidence="2">3.2.1.22</ecNumber>
    </recommendedName>
</protein>
<keyword evidence="4" id="KW-0472">Membrane</keyword>
<keyword evidence="7" id="KW-1185">Reference proteome</keyword>
<evidence type="ECO:0000259" key="5">
    <source>
        <dbReference type="Pfam" id="PF03537"/>
    </source>
</evidence>
<feature type="region of interest" description="Disordered" evidence="3">
    <location>
        <begin position="250"/>
        <end position="275"/>
    </location>
</feature>
<evidence type="ECO:0000256" key="3">
    <source>
        <dbReference type="SAM" id="MobiDB-lite"/>
    </source>
</evidence>
<feature type="compositionally biased region" description="Gly residues" evidence="3">
    <location>
        <begin position="255"/>
        <end position="275"/>
    </location>
</feature>
<proteinExistence type="predicted"/>
<evidence type="ECO:0000256" key="4">
    <source>
        <dbReference type="SAM" id="Phobius"/>
    </source>
</evidence>
<dbReference type="Pfam" id="PF03537">
    <property type="entry name" value="Glyco_hydro_114"/>
    <property type="match status" value="1"/>
</dbReference>
<dbReference type="AlphaFoldDB" id="A0A138ZX51"/>
<dbReference type="Gene3D" id="3.20.20.70">
    <property type="entry name" value="Aldolase class I"/>
    <property type="match status" value="1"/>
</dbReference>
<organism evidence="6 7">
    <name type="scientific">Gonapodya prolifera (strain JEL478)</name>
    <name type="common">Monoblepharis prolifera</name>
    <dbReference type="NCBI Taxonomy" id="1344416"/>
    <lineage>
        <taxon>Eukaryota</taxon>
        <taxon>Fungi</taxon>
        <taxon>Fungi incertae sedis</taxon>
        <taxon>Chytridiomycota</taxon>
        <taxon>Chytridiomycota incertae sedis</taxon>
        <taxon>Monoblepharidomycetes</taxon>
        <taxon>Monoblepharidales</taxon>
        <taxon>Gonapodyaceae</taxon>
        <taxon>Gonapodya</taxon>
    </lineage>
</organism>
<keyword evidence="4" id="KW-1133">Transmembrane helix</keyword>